<sequence>MDQFKVLAILLAILLGLSLCCSMCKRKEGFSSNKDDEGSYSSQAGSKATITSNVDGSQTMTILVPKVDTPLLYTRDLTSGDFFDINKTPAYMFTDGMGRRTIKIVYNNKTVTLIKEEPFKPKFDTTTPGDKPPPPVPPPTPAPVPPPVPPMPPIPGYFPYGIPRGKIPPGQEDLYILKSQIVPPVCPMCPSASICETKGKPPPPCPACARCPEPSITCKAVPNYSAIANEYLPTPVLADFSKF</sequence>
<evidence type="ECO:0000313" key="2">
    <source>
        <dbReference type="EMBL" id="QHT23824.1"/>
    </source>
</evidence>
<reference evidence="2" key="1">
    <citation type="journal article" date="2020" name="Nature">
        <title>Giant virus diversity and host interactions through global metagenomics.</title>
        <authorList>
            <person name="Schulz F."/>
            <person name="Roux S."/>
            <person name="Paez-Espino D."/>
            <person name="Jungbluth S."/>
            <person name="Walsh D.A."/>
            <person name="Denef V.J."/>
            <person name="McMahon K.D."/>
            <person name="Konstantinidis K.T."/>
            <person name="Eloe-Fadrosh E.A."/>
            <person name="Kyrpides N.C."/>
            <person name="Woyke T."/>
        </authorList>
    </citation>
    <scope>NUCLEOTIDE SEQUENCE</scope>
    <source>
        <strain evidence="2">GVMAG-M-3300023179-132</strain>
    </source>
</reference>
<evidence type="ECO:0000256" key="1">
    <source>
        <dbReference type="SAM" id="MobiDB-lite"/>
    </source>
</evidence>
<feature type="compositionally biased region" description="Pro residues" evidence="1">
    <location>
        <begin position="130"/>
        <end position="147"/>
    </location>
</feature>
<dbReference type="EMBL" id="MN739735">
    <property type="protein sequence ID" value="QHT23824.1"/>
    <property type="molecule type" value="Genomic_DNA"/>
</dbReference>
<accession>A0A6C0E448</accession>
<dbReference type="AlphaFoldDB" id="A0A6C0E448"/>
<organism evidence="2">
    <name type="scientific">viral metagenome</name>
    <dbReference type="NCBI Taxonomy" id="1070528"/>
    <lineage>
        <taxon>unclassified sequences</taxon>
        <taxon>metagenomes</taxon>
        <taxon>organismal metagenomes</taxon>
    </lineage>
</organism>
<feature type="region of interest" description="Disordered" evidence="1">
    <location>
        <begin position="118"/>
        <end position="147"/>
    </location>
</feature>
<protein>
    <submittedName>
        <fullName evidence="2">Uncharacterized protein</fullName>
    </submittedName>
</protein>
<name>A0A6C0E448_9ZZZZ</name>
<proteinExistence type="predicted"/>